<proteinExistence type="predicted"/>
<keyword evidence="2" id="KW-1185">Reference proteome</keyword>
<comment type="caution">
    <text evidence="1">The sequence shown here is derived from an EMBL/GenBank/DDBJ whole genome shotgun (WGS) entry which is preliminary data.</text>
</comment>
<evidence type="ECO:0000313" key="2">
    <source>
        <dbReference type="Proteomes" id="UP001177670"/>
    </source>
</evidence>
<name>A0AA40G2S0_9HYME</name>
<gene>
    <name evidence="1" type="ORF">K0M31_019443</name>
</gene>
<organism evidence="1 2">
    <name type="scientific">Melipona bicolor</name>
    <dbReference type="NCBI Taxonomy" id="60889"/>
    <lineage>
        <taxon>Eukaryota</taxon>
        <taxon>Metazoa</taxon>
        <taxon>Ecdysozoa</taxon>
        <taxon>Arthropoda</taxon>
        <taxon>Hexapoda</taxon>
        <taxon>Insecta</taxon>
        <taxon>Pterygota</taxon>
        <taxon>Neoptera</taxon>
        <taxon>Endopterygota</taxon>
        <taxon>Hymenoptera</taxon>
        <taxon>Apocrita</taxon>
        <taxon>Aculeata</taxon>
        <taxon>Apoidea</taxon>
        <taxon>Anthophila</taxon>
        <taxon>Apidae</taxon>
        <taxon>Melipona</taxon>
    </lineage>
</organism>
<evidence type="ECO:0000313" key="1">
    <source>
        <dbReference type="EMBL" id="KAK1129729.1"/>
    </source>
</evidence>
<sequence>MSPINNKRTQISTYETTCLSNVTAVLTQFESCARHSRPLPDWSIGNGKCHWSIEKVFGVALREQSGRTTEQTRIRVGSSKVAVAAPIFSSDSNCNEGISGNYRGSGSDDGGG</sequence>
<reference evidence="1" key="1">
    <citation type="submission" date="2021-10" db="EMBL/GenBank/DDBJ databases">
        <title>Melipona bicolor Genome sequencing and assembly.</title>
        <authorList>
            <person name="Araujo N.S."/>
            <person name="Arias M.C."/>
        </authorList>
    </citation>
    <scope>NUCLEOTIDE SEQUENCE</scope>
    <source>
        <strain evidence="1">USP_2M_L1-L4_2017</strain>
        <tissue evidence="1">Whole body</tissue>
    </source>
</reference>
<dbReference type="AlphaFoldDB" id="A0AA40G2S0"/>
<dbReference type="EMBL" id="JAHYIQ010000008">
    <property type="protein sequence ID" value="KAK1129729.1"/>
    <property type="molecule type" value="Genomic_DNA"/>
</dbReference>
<protein>
    <submittedName>
        <fullName evidence="1">Uncharacterized protein</fullName>
    </submittedName>
</protein>
<accession>A0AA40G2S0</accession>
<dbReference type="Proteomes" id="UP001177670">
    <property type="component" value="Unassembled WGS sequence"/>
</dbReference>